<evidence type="ECO:0000313" key="14">
    <source>
        <dbReference type="Proteomes" id="UP000001845"/>
    </source>
</evidence>
<keyword evidence="4 11" id="KW-0240">DNA-directed RNA polymerase</keyword>
<evidence type="ECO:0000259" key="12">
    <source>
        <dbReference type="SMART" id="SM00662"/>
    </source>
</evidence>
<evidence type="ECO:0000256" key="11">
    <source>
        <dbReference type="HAMAP-Rule" id="MF_00059"/>
    </source>
</evidence>
<reference key="2">
    <citation type="submission" date="2010-03" db="EMBL/GenBank/DDBJ databases">
        <authorList>
            <person name="Ma Z."/>
            <person name="Wang X."/>
            <person name="Liu H."/>
        </authorList>
    </citation>
    <scope>NUCLEOTIDE SEQUENCE</scope>
    <source>
        <strain>MP145</strain>
    </source>
</reference>
<keyword evidence="7 11" id="KW-0804">Transcription</keyword>
<dbReference type="SUPFAM" id="SSF55257">
    <property type="entry name" value="RBP11-like subunits of RNA polymerase"/>
    <property type="match status" value="1"/>
</dbReference>
<reference evidence="14" key="1">
    <citation type="submission" date="2010-03" db="EMBL/GenBank/DDBJ databases">
        <title>The complete genome of Mycoplasma crocodyli MP145.</title>
        <authorList>
            <person name="Glass J.I."/>
            <person name="Durkin A.S."/>
            <person name="Hostetler J."/>
            <person name="Jackson J."/>
            <person name="Johnson J."/>
            <person name="May M.A."/>
            <person name="Paralanov V."/>
            <person name="Radune D."/>
            <person name="Szczypinski B."/>
            <person name="Brown D.R."/>
        </authorList>
    </citation>
    <scope>NUCLEOTIDE SEQUENCE [LARGE SCALE GENOMIC DNA]</scope>
    <source>
        <strain evidence="14">ATCC 51981 / MP145</strain>
    </source>
</reference>
<dbReference type="STRING" id="512564.MCRO_0156"/>
<evidence type="ECO:0000256" key="4">
    <source>
        <dbReference type="ARBA" id="ARBA00022478"/>
    </source>
</evidence>
<dbReference type="InterPro" id="IPR036643">
    <property type="entry name" value="RNApol_insert_sf"/>
</dbReference>
<comment type="subunit">
    <text evidence="11">Homodimer. The RNAP catalytic core consists of 2 alpha, 1 beta, 1 beta' and 1 omega subunit. When a sigma factor is associated with the core the holoenzyme is formed, which can initiate transcription.</text>
</comment>
<feature type="region of interest" description="Alpha C-terminal domain (alpha-CTD)" evidence="11">
    <location>
        <begin position="267"/>
        <end position="333"/>
    </location>
</feature>
<dbReference type="EMBL" id="CP001991">
    <property type="protein sequence ID" value="ADE19568.1"/>
    <property type="molecule type" value="Genomic_DNA"/>
</dbReference>
<dbReference type="SMART" id="SM00662">
    <property type="entry name" value="RPOLD"/>
    <property type="match status" value="1"/>
</dbReference>
<comment type="similarity">
    <text evidence="1 11">Belongs to the RNA polymerase alpha chain family.</text>
</comment>
<evidence type="ECO:0000256" key="7">
    <source>
        <dbReference type="ARBA" id="ARBA00023163"/>
    </source>
</evidence>
<dbReference type="InterPro" id="IPR011260">
    <property type="entry name" value="RNAP_asu_C"/>
</dbReference>
<protein>
    <recommendedName>
        <fullName evidence="3 11">DNA-directed RNA polymerase subunit alpha</fullName>
        <shortName evidence="11">RNAP subunit alpha</shortName>
        <ecNumber evidence="2 11">2.7.7.6</ecNumber>
    </recommendedName>
    <alternativeName>
        <fullName evidence="9 11">RNA polymerase subunit alpha</fullName>
    </alternativeName>
    <alternativeName>
        <fullName evidence="8 11">Transcriptase subunit alpha</fullName>
    </alternativeName>
</protein>
<dbReference type="GO" id="GO:0006351">
    <property type="term" value="P:DNA-templated transcription"/>
    <property type="evidence" value="ECO:0007669"/>
    <property type="project" value="UniProtKB-UniRule"/>
</dbReference>
<dbReference type="RefSeq" id="WP_013054345.1">
    <property type="nucleotide sequence ID" value="NC_014014.1"/>
</dbReference>
<dbReference type="InterPro" id="IPR011773">
    <property type="entry name" value="DNA-dir_RpoA"/>
</dbReference>
<evidence type="ECO:0000256" key="1">
    <source>
        <dbReference type="ARBA" id="ARBA00007123"/>
    </source>
</evidence>
<dbReference type="InterPro" id="IPR011262">
    <property type="entry name" value="DNA-dir_RNA_pol_insert"/>
</dbReference>
<evidence type="ECO:0000256" key="6">
    <source>
        <dbReference type="ARBA" id="ARBA00022695"/>
    </source>
</evidence>
<dbReference type="NCBIfam" id="TIGR02027">
    <property type="entry name" value="rpoA"/>
    <property type="match status" value="1"/>
</dbReference>
<dbReference type="GO" id="GO:0000428">
    <property type="term" value="C:DNA-directed RNA polymerase complex"/>
    <property type="evidence" value="ECO:0007669"/>
    <property type="project" value="UniProtKB-KW"/>
</dbReference>
<keyword evidence="5 11" id="KW-0808">Transferase</keyword>
<keyword evidence="14" id="KW-1185">Reference proteome</keyword>
<dbReference type="OrthoDB" id="9805706at2"/>
<feature type="domain" description="DNA-directed RNA polymerase RpoA/D/Rpb3-type" evidence="12">
    <location>
        <begin position="21"/>
        <end position="246"/>
    </location>
</feature>
<dbReference type="Proteomes" id="UP000001845">
    <property type="component" value="Chromosome"/>
</dbReference>
<dbReference type="Pfam" id="PF03118">
    <property type="entry name" value="RNA_pol_A_CTD"/>
    <property type="match status" value="1"/>
</dbReference>
<dbReference type="NCBIfam" id="NF003519">
    <property type="entry name" value="PRK05182.2-5"/>
    <property type="match status" value="1"/>
</dbReference>
<evidence type="ECO:0000256" key="8">
    <source>
        <dbReference type="ARBA" id="ARBA00032524"/>
    </source>
</evidence>
<dbReference type="HOGENOM" id="CLU_053084_0_1_14"/>
<dbReference type="InterPro" id="IPR011263">
    <property type="entry name" value="DNA-dir_RNA_pol_RpoA/D/Rpb3"/>
</dbReference>
<dbReference type="GO" id="GO:0005737">
    <property type="term" value="C:cytoplasm"/>
    <property type="evidence" value="ECO:0007669"/>
    <property type="project" value="UniProtKB-ARBA"/>
</dbReference>
<dbReference type="CDD" id="cd06928">
    <property type="entry name" value="RNAP_alpha_NTD"/>
    <property type="match status" value="1"/>
</dbReference>
<organism evidence="13 14">
    <name type="scientific">Mycoplasma crocodyli (strain ATCC 51981 / MP145)</name>
    <dbReference type="NCBI Taxonomy" id="512564"/>
    <lineage>
        <taxon>Bacteria</taxon>
        <taxon>Bacillati</taxon>
        <taxon>Mycoplasmatota</taxon>
        <taxon>Mollicutes</taxon>
        <taxon>Mycoplasmataceae</taxon>
        <taxon>Mycoplasma</taxon>
    </lineage>
</organism>
<evidence type="ECO:0000313" key="13">
    <source>
        <dbReference type="EMBL" id="ADE19568.1"/>
    </source>
</evidence>
<sequence length="333" mass="37513">MEKFQKLDYLEVPSSTTSDFEGTFNLQPLERGFATTLGVALRRVLLSNITSLAPFCVRIEGVTHEFQGITGVIEDVPSLIMNLRKVRFSYDPELVKDDEIIKVELKADQIGEINSRYLEVVDNLNVEVIDHNIHIADVALENSLRLELYLRPGRGFVSSEENKALVSKLETQLETKIKKGKFIAVDSNFSPVEKVNYVVSELNSSSVKIEEKLEFNVITDGTVKPKDAIKQAAEILISHFKVIGNVDEIKDSIFETSEDKVLDVQEQDIDINQLGLSVRSLNALRRIGKTKASEVAKMTYDELEQTKNLGKKSLDEIITKIKEHGFELRKGDE</sequence>
<dbReference type="Gene3D" id="3.30.1360.10">
    <property type="entry name" value="RNA polymerase, RBP11-like subunit"/>
    <property type="match status" value="1"/>
</dbReference>
<dbReference type="KEGG" id="mcd:MCRO_0156"/>
<dbReference type="SUPFAM" id="SSF56553">
    <property type="entry name" value="Insert subdomain of RNA polymerase alpha subunit"/>
    <property type="match status" value="1"/>
</dbReference>
<dbReference type="Pfam" id="PF01000">
    <property type="entry name" value="RNA_pol_A_bac"/>
    <property type="match status" value="1"/>
</dbReference>
<dbReference type="SUPFAM" id="SSF47789">
    <property type="entry name" value="C-terminal domain of RNA polymerase alpha subunit"/>
    <property type="match status" value="1"/>
</dbReference>
<dbReference type="GO" id="GO:0046983">
    <property type="term" value="F:protein dimerization activity"/>
    <property type="evidence" value="ECO:0007669"/>
    <property type="project" value="InterPro"/>
</dbReference>
<comment type="domain">
    <text evidence="11">The N-terminal domain is essential for RNAP assembly and basal transcription, whereas the C-terminal domain is involved in interaction with transcriptional regulators and with upstream promoter elements.</text>
</comment>
<dbReference type="Gene3D" id="1.10.150.20">
    <property type="entry name" value="5' to 3' exonuclease, C-terminal subdomain"/>
    <property type="match status" value="1"/>
</dbReference>
<gene>
    <name evidence="11 13" type="primary">rpoA</name>
    <name evidence="13" type="ordered locus">MCRO_0156</name>
</gene>
<keyword evidence="6 11" id="KW-0548">Nucleotidyltransferase</keyword>
<dbReference type="HAMAP" id="MF_00059">
    <property type="entry name" value="RNApol_bact_RpoA"/>
    <property type="match status" value="1"/>
</dbReference>
<dbReference type="EC" id="2.7.7.6" evidence="2 11"/>
<dbReference type="Pfam" id="PF01193">
    <property type="entry name" value="RNA_pol_L"/>
    <property type="match status" value="1"/>
</dbReference>
<evidence type="ECO:0000256" key="10">
    <source>
        <dbReference type="ARBA" id="ARBA00048552"/>
    </source>
</evidence>
<proteinExistence type="inferred from homology"/>
<comment type="function">
    <text evidence="11">DNA-dependent RNA polymerase catalyzes the transcription of DNA into RNA using the four ribonucleoside triphosphates as substrates.</text>
</comment>
<comment type="catalytic activity">
    <reaction evidence="10 11">
        <text>RNA(n) + a ribonucleoside 5'-triphosphate = RNA(n+1) + diphosphate</text>
        <dbReference type="Rhea" id="RHEA:21248"/>
        <dbReference type="Rhea" id="RHEA-COMP:14527"/>
        <dbReference type="Rhea" id="RHEA-COMP:17342"/>
        <dbReference type="ChEBI" id="CHEBI:33019"/>
        <dbReference type="ChEBI" id="CHEBI:61557"/>
        <dbReference type="ChEBI" id="CHEBI:140395"/>
        <dbReference type="EC" id="2.7.7.6"/>
    </reaction>
</comment>
<dbReference type="AlphaFoldDB" id="D5E4Y4"/>
<dbReference type="GO" id="GO:0003899">
    <property type="term" value="F:DNA-directed RNA polymerase activity"/>
    <property type="evidence" value="ECO:0007669"/>
    <property type="project" value="UniProtKB-UniRule"/>
</dbReference>
<feature type="region of interest" description="Alpha N-terminal domain (alpha-NTD)" evidence="11">
    <location>
        <begin position="1"/>
        <end position="248"/>
    </location>
</feature>
<name>D5E4Y4_MYCCM</name>
<evidence type="ECO:0000256" key="9">
    <source>
        <dbReference type="ARBA" id="ARBA00033070"/>
    </source>
</evidence>
<dbReference type="Gene3D" id="2.170.120.12">
    <property type="entry name" value="DNA-directed RNA polymerase, insert domain"/>
    <property type="match status" value="1"/>
</dbReference>
<dbReference type="GO" id="GO:0003677">
    <property type="term" value="F:DNA binding"/>
    <property type="evidence" value="ECO:0007669"/>
    <property type="project" value="UniProtKB-UniRule"/>
</dbReference>
<evidence type="ECO:0000256" key="3">
    <source>
        <dbReference type="ARBA" id="ARBA00015972"/>
    </source>
</evidence>
<accession>D5E4Y4</accession>
<evidence type="ECO:0000256" key="5">
    <source>
        <dbReference type="ARBA" id="ARBA00022679"/>
    </source>
</evidence>
<dbReference type="InterPro" id="IPR036603">
    <property type="entry name" value="RBP11-like"/>
</dbReference>
<evidence type="ECO:0000256" key="2">
    <source>
        <dbReference type="ARBA" id="ARBA00012418"/>
    </source>
</evidence>
<dbReference type="eggNOG" id="COG0202">
    <property type="taxonomic scope" value="Bacteria"/>
</dbReference>
<reference evidence="13 14" key="3">
    <citation type="journal article" date="2011" name="J. Bacteriol.">
        <title>Genome sequences of Mycoplasma alligatoris A21JP2T and Mycoplasma crocodyli MP145T.</title>
        <authorList>
            <person name="Brown D.R."/>
            <person name="Farmerie W.G."/>
            <person name="May M."/>
            <person name="Benders G.A."/>
            <person name="Durkin A.S."/>
            <person name="Hlavinka K."/>
            <person name="Hostetler J."/>
            <person name="Jackson J."/>
            <person name="Johnson J."/>
            <person name="Miller R.H."/>
            <person name="Paralanov V."/>
            <person name="Radune D."/>
            <person name="Szczypinski B."/>
            <person name="Glass J.I."/>
        </authorList>
    </citation>
    <scope>NUCLEOTIDE SEQUENCE [LARGE SCALE GENOMIC DNA]</scope>
    <source>
        <strain evidence="14">ATCC 51981 / MP145</strain>
    </source>
</reference>